<evidence type="ECO:0000256" key="8">
    <source>
        <dbReference type="SAM" id="Phobius"/>
    </source>
</evidence>
<dbReference type="InterPro" id="IPR039421">
    <property type="entry name" value="Type_1_exporter"/>
</dbReference>
<name>A0ABY7TN56_9SPHN</name>
<feature type="transmembrane region" description="Helical" evidence="8">
    <location>
        <begin position="648"/>
        <end position="670"/>
    </location>
</feature>
<evidence type="ECO:0000256" key="7">
    <source>
        <dbReference type="SAM" id="MobiDB-lite"/>
    </source>
</evidence>
<feature type="transmembrane region" description="Helical" evidence="8">
    <location>
        <begin position="465"/>
        <end position="487"/>
    </location>
</feature>
<evidence type="ECO:0000256" key="3">
    <source>
        <dbReference type="ARBA" id="ARBA00022741"/>
    </source>
</evidence>
<dbReference type="InterPro" id="IPR036640">
    <property type="entry name" value="ABC1_TM_sf"/>
</dbReference>
<sequence length="974" mass="104807">MSDELAPDPAPEAPPPPAPAPTPRKPLAPAEVICLTCLDDIWILKSGRANIFATPLRDAMPLTARRLLFTIEAPGIVFGMPEQADDLLFEAIIDPGGEVEAVTRDMLFSRESGEHREKTIAGVSQWFENWSAGCARMIHSRPPRDLASDEDIVVGAGHVFDSVRELSWRRVGYGSGAMFDLMPVGGYGIDLIPIAPGGWVRAFEPMRLVPITTAQLFNRGALNDAVRDAQVGLGGVVRIAIGLEQADEGLRRGRRAAQIDADTRRVMGDLGRMVGAEAPYKVDAAANRNLFSAIYLLADRLGVRARPPSAVRQAEAELEPSLEEILRASGLQSRPVRLGEGWPARGMDEMLAYYGEDRQPVALLRDRRGRYHIHIPASGEALPLDAAHLAALAEDAHVLYQPLPDKPIKLRDLLFFGTQRSLPDFLTLVGAALLGAFLASTPSMASRVIFEMLIPQHLTGLLLQAGIALALFALISGIFVFSGTISMSRIRARASSRLKAALWDRVLRQPMGFLQRYTAPDLTMRIQTAENIVAAFHMTAYQSMVTAGYLIVNIATMVWLAPGVAAVAIPILGVLALVTWFAAVAQKKAFSSGEAAEGSTTTFVHALTNGVRKLRLAGAEERAFVKWADRFTRSRMKLINVRKVTNRYGAFVAGYSMLALSGLFVLIGQLSTTQVGVGSFFGFITAFTMSSSSLATLGRQILQLAFQIASIPYIQPLLDNPPPLQSKKSNPGELSGGIEVLNLSFAYGPDSPVSLAGVSFSAAPGEFVAIVGPSGSGKSTMLKMLLGLETPLSGAVLYDQHDLASLDLDTVRQQIGVVMQRPQLMPTSIFENLRGVTECGMDEIWEAAEQAGIADEIRAMPMGMHTIVTEGSQTISGGQRQRLALARALARKPAVLLLDEATSALDNQAQSAVMGNLAHLGCTRIVVAHRLSTVINADNIIVLDKGRIVEAGTYSSLMSSAGLFSRLVSGQLVE</sequence>
<dbReference type="InterPro" id="IPR003593">
    <property type="entry name" value="AAA+_ATPase"/>
</dbReference>
<dbReference type="PROSITE" id="PS50929">
    <property type="entry name" value="ABC_TM1F"/>
    <property type="match status" value="1"/>
</dbReference>
<dbReference type="PROSITE" id="PS50893">
    <property type="entry name" value="ABC_TRANSPORTER_2"/>
    <property type="match status" value="1"/>
</dbReference>
<dbReference type="PROSITE" id="PS00211">
    <property type="entry name" value="ABC_TRANSPORTER_1"/>
    <property type="match status" value="1"/>
</dbReference>
<dbReference type="RefSeq" id="WP_273688997.1">
    <property type="nucleotide sequence ID" value="NZ_CP117411.1"/>
</dbReference>
<accession>A0ABY7TN56</accession>
<evidence type="ECO:0000313" key="11">
    <source>
        <dbReference type="EMBL" id="WCT74171.1"/>
    </source>
</evidence>
<reference evidence="11 12" key="1">
    <citation type="submission" date="2023-02" db="EMBL/GenBank/DDBJ databases">
        <title>Genome sequence of Sphingomonas naphthae.</title>
        <authorList>
            <person name="Kim S."/>
            <person name="Heo J."/>
            <person name="Kwon S.-W."/>
        </authorList>
    </citation>
    <scope>NUCLEOTIDE SEQUENCE [LARGE SCALE GENOMIC DNA]</scope>
    <source>
        <strain evidence="11 12">KACC 18716</strain>
    </source>
</reference>
<keyword evidence="6 8" id="KW-0472">Membrane</keyword>
<evidence type="ECO:0000313" key="12">
    <source>
        <dbReference type="Proteomes" id="UP001220395"/>
    </source>
</evidence>
<comment type="subcellular location">
    <subcellularLocation>
        <location evidence="1">Cell membrane</location>
        <topology evidence="1">Multi-pass membrane protein</topology>
    </subcellularLocation>
</comment>
<dbReference type="Gene3D" id="1.20.1560.10">
    <property type="entry name" value="ABC transporter type 1, transmembrane domain"/>
    <property type="match status" value="1"/>
</dbReference>
<dbReference type="InterPro" id="IPR027417">
    <property type="entry name" value="P-loop_NTPase"/>
</dbReference>
<dbReference type="InterPro" id="IPR003439">
    <property type="entry name" value="ABC_transporter-like_ATP-bd"/>
</dbReference>
<evidence type="ECO:0000259" key="9">
    <source>
        <dbReference type="PROSITE" id="PS50893"/>
    </source>
</evidence>
<dbReference type="InterPro" id="IPR011527">
    <property type="entry name" value="ABC1_TM_dom"/>
</dbReference>
<dbReference type="CDD" id="cd07346">
    <property type="entry name" value="ABC_6TM_exporters"/>
    <property type="match status" value="1"/>
</dbReference>
<dbReference type="Proteomes" id="UP001220395">
    <property type="component" value="Chromosome"/>
</dbReference>
<evidence type="ECO:0000256" key="5">
    <source>
        <dbReference type="ARBA" id="ARBA00022989"/>
    </source>
</evidence>
<dbReference type="PANTHER" id="PTHR24221">
    <property type="entry name" value="ATP-BINDING CASSETTE SUB-FAMILY B"/>
    <property type="match status" value="1"/>
</dbReference>
<dbReference type="SUPFAM" id="SSF90123">
    <property type="entry name" value="ABC transporter transmembrane region"/>
    <property type="match status" value="1"/>
</dbReference>
<evidence type="ECO:0000256" key="2">
    <source>
        <dbReference type="ARBA" id="ARBA00022692"/>
    </source>
</evidence>
<keyword evidence="12" id="KW-1185">Reference proteome</keyword>
<dbReference type="Gene3D" id="3.40.50.300">
    <property type="entry name" value="P-loop containing nucleotide triphosphate hydrolases"/>
    <property type="match status" value="1"/>
</dbReference>
<feature type="transmembrane region" description="Helical" evidence="8">
    <location>
        <begin position="676"/>
        <end position="697"/>
    </location>
</feature>
<keyword evidence="3" id="KW-0547">Nucleotide-binding</keyword>
<feature type="region of interest" description="Disordered" evidence="7">
    <location>
        <begin position="1"/>
        <end position="24"/>
    </location>
</feature>
<dbReference type="EMBL" id="CP117411">
    <property type="protein sequence ID" value="WCT74171.1"/>
    <property type="molecule type" value="Genomic_DNA"/>
</dbReference>
<protein>
    <submittedName>
        <fullName evidence="11">ATP-binding cassette domain-containing protein</fullName>
    </submittedName>
</protein>
<organism evidence="11 12">
    <name type="scientific">Sphingomonas naphthae</name>
    <dbReference type="NCBI Taxonomy" id="1813468"/>
    <lineage>
        <taxon>Bacteria</taxon>
        <taxon>Pseudomonadati</taxon>
        <taxon>Pseudomonadota</taxon>
        <taxon>Alphaproteobacteria</taxon>
        <taxon>Sphingomonadales</taxon>
        <taxon>Sphingomonadaceae</taxon>
        <taxon>Sphingomonas</taxon>
    </lineage>
</organism>
<feature type="compositionally biased region" description="Pro residues" evidence="7">
    <location>
        <begin position="8"/>
        <end position="24"/>
    </location>
</feature>
<evidence type="ECO:0000256" key="4">
    <source>
        <dbReference type="ARBA" id="ARBA00022840"/>
    </source>
</evidence>
<keyword evidence="5 8" id="KW-1133">Transmembrane helix</keyword>
<evidence type="ECO:0000256" key="6">
    <source>
        <dbReference type="ARBA" id="ARBA00023136"/>
    </source>
</evidence>
<dbReference type="Pfam" id="PF00664">
    <property type="entry name" value="ABC_membrane"/>
    <property type="match status" value="1"/>
</dbReference>
<gene>
    <name evidence="11" type="ORF">PQ455_02755</name>
</gene>
<feature type="domain" description="ABC transporter" evidence="9">
    <location>
        <begin position="738"/>
        <end position="970"/>
    </location>
</feature>
<evidence type="ECO:0000256" key="1">
    <source>
        <dbReference type="ARBA" id="ARBA00004651"/>
    </source>
</evidence>
<dbReference type="GO" id="GO:0005524">
    <property type="term" value="F:ATP binding"/>
    <property type="evidence" value="ECO:0007669"/>
    <property type="project" value="UniProtKB-KW"/>
</dbReference>
<dbReference type="PANTHER" id="PTHR24221:SF654">
    <property type="entry name" value="ATP-BINDING CASSETTE SUB-FAMILY B MEMBER 6"/>
    <property type="match status" value="1"/>
</dbReference>
<keyword evidence="4 11" id="KW-0067">ATP-binding</keyword>
<keyword evidence="2 8" id="KW-0812">Transmembrane</keyword>
<feature type="domain" description="ABC transmembrane type-1" evidence="10">
    <location>
        <begin position="426"/>
        <end position="705"/>
    </location>
</feature>
<proteinExistence type="predicted"/>
<dbReference type="SUPFAM" id="SSF52540">
    <property type="entry name" value="P-loop containing nucleoside triphosphate hydrolases"/>
    <property type="match status" value="1"/>
</dbReference>
<dbReference type="SMART" id="SM00382">
    <property type="entry name" value="AAA"/>
    <property type="match status" value="1"/>
</dbReference>
<dbReference type="Pfam" id="PF00005">
    <property type="entry name" value="ABC_tran"/>
    <property type="match status" value="1"/>
</dbReference>
<feature type="transmembrane region" description="Helical" evidence="8">
    <location>
        <begin position="558"/>
        <end position="583"/>
    </location>
</feature>
<evidence type="ECO:0000259" key="10">
    <source>
        <dbReference type="PROSITE" id="PS50929"/>
    </source>
</evidence>
<dbReference type="InterPro" id="IPR017871">
    <property type="entry name" value="ABC_transporter-like_CS"/>
</dbReference>
<feature type="transmembrane region" description="Helical" evidence="8">
    <location>
        <begin position="532"/>
        <end position="552"/>
    </location>
</feature>